<comment type="subcellular location">
    <subcellularLocation>
        <location evidence="1">Fimbrium</location>
    </subcellularLocation>
</comment>
<dbReference type="PATRIC" id="fig|1002364.3.peg.3463"/>
<comment type="similarity">
    <text evidence="2">Belongs to the fimbrial protein family.</text>
</comment>
<dbReference type="InterPro" id="IPR008966">
    <property type="entry name" value="Adhesion_dom_sf"/>
</dbReference>
<dbReference type="InterPro" id="IPR050263">
    <property type="entry name" value="Bact_Fimbrial_Adh_Pro"/>
</dbReference>
<accession>G9YB64</accession>
<evidence type="ECO:0000313" key="6">
    <source>
        <dbReference type="EMBL" id="EHM39504.1"/>
    </source>
</evidence>
<dbReference type="GO" id="GO:0043709">
    <property type="term" value="P:cell adhesion involved in single-species biofilm formation"/>
    <property type="evidence" value="ECO:0007669"/>
    <property type="project" value="TreeGrafter"/>
</dbReference>
<dbReference type="Pfam" id="PF00419">
    <property type="entry name" value="Fimbrial"/>
    <property type="match status" value="1"/>
</dbReference>
<comment type="caution">
    <text evidence="6">The sequence shown here is derived from an EMBL/GenBank/DDBJ whole genome shotgun (WGS) entry which is preliminary data.</text>
</comment>
<reference evidence="6 7" key="1">
    <citation type="submission" date="2011-08" db="EMBL/GenBank/DDBJ databases">
        <authorList>
            <person name="Weinstock G."/>
            <person name="Sodergren E."/>
            <person name="Clifton S."/>
            <person name="Fulton L."/>
            <person name="Fulton B."/>
            <person name="Courtney L."/>
            <person name="Fronick C."/>
            <person name="Harrison M."/>
            <person name="Strong C."/>
            <person name="Farmer C."/>
            <person name="Delahaunty K."/>
            <person name="Markovic C."/>
            <person name="Hall O."/>
            <person name="Minx P."/>
            <person name="Tomlinson C."/>
            <person name="Mitreva M."/>
            <person name="Hou S."/>
            <person name="Chen J."/>
            <person name="Wollam A."/>
            <person name="Pepin K.H."/>
            <person name="Johnson M."/>
            <person name="Bhonagiri V."/>
            <person name="Zhang X."/>
            <person name="Suruliraj S."/>
            <person name="Warren W."/>
            <person name="Chinwalla A."/>
            <person name="Mardis E.R."/>
            <person name="Wilson R.K."/>
        </authorList>
    </citation>
    <scope>NUCLEOTIDE SEQUENCE [LARGE SCALE GENOMIC DNA]</scope>
    <source>
        <strain evidence="6 7">ATCC 51873</strain>
    </source>
</reference>
<dbReference type="InterPro" id="IPR036937">
    <property type="entry name" value="Adhesion_dom_fimbrial_sf"/>
</dbReference>
<dbReference type="GO" id="GO:0009289">
    <property type="term" value="C:pilus"/>
    <property type="evidence" value="ECO:0007669"/>
    <property type="project" value="UniProtKB-SubCell"/>
</dbReference>
<dbReference type="PANTHER" id="PTHR33420:SF3">
    <property type="entry name" value="FIMBRIAL SUBUNIT ELFA"/>
    <property type="match status" value="1"/>
</dbReference>
<dbReference type="Proteomes" id="UP000005959">
    <property type="component" value="Unassembled WGS sequence"/>
</dbReference>
<evidence type="ECO:0000313" key="7">
    <source>
        <dbReference type="Proteomes" id="UP000005959"/>
    </source>
</evidence>
<evidence type="ECO:0000256" key="3">
    <source>
        <dbReference type="ARBA" id="ARBA00022729"/>
    </source>
</evidence>
<sequence>MCANKIATAVYPFGQVVKKVMWIFAPFMVLASYNAFAHDGTVNITGSILAASCSVEGGEDPMSIALGDYSGGTLTSVGQLTPQKTLTISLSNCSESISGTTVTVSGVADTVNNKLLGLNNPGATGTATGVGVQISDSSGNIININTASQLQPLTAGNNQISLKLAYEVTSVPVGPGDASSVMYLDFAYQ</sequence>
<dbReference type="HOGENOM" id="CLU_088965_0_2_6"/>
<dbReference type="PANTHER" id="PTHR33420">
    <property type="entry name" value="FIMBRIAL SUBUNIT ELFA-RELATED"/>
    <property type="match status" value="1"/>
</dbReference>
<keyword evidence="4" id="KW-0281">Fimbrium</keyword>
<evidence type="ECO:0000256" key="1">
    <source>
        <dbReference type="ARBA" id="ARBA00004561"/>
    </source>
</evidence>
<dbReference type="SUPFAM" id="SSF49401">
    <property type="entry name" value="Bacterial adhesins"/>
    <property type="match status" value="1"/>
</dbReference>
<evidence type="ECO:0000256" key="2">
    <source>
        <dbReference type="ARBA" id="ARBA00006671"/>
    </source>
</evidence>
<keyword evidence="3" id="KW-0732">Signal</keyword>
<proteinExistence type="inferred from homology"/>
<dbReference type="EMBL" id="AGCI01000092">
    <property type="protein sequence ID" value="EHM39504.1"/>
    <property type="molecule type" value="Genomic_DNA"/>
</dbReference>
<feature type="domain" description="Fimbrial-type adhesion" evidence="5">
    <location>
        <begin position="43"/>
        <end position="185"/>
    </location>
</feature>
<protein>
    <submittedName>
        <fullName evidence="6">Fimbrial protein</fullName>
    </submittedName>
</protein>
<dbReference type="Gene3D" id="2.60.40.1090">
    <property type="entry name" value="Fimbrial-type adhesion domain"/>
    <property type="match status" value="1"/>
</dbReference>
<gene>
    <name evidence="6" type="ORF">HMPREF0454_03843</name>
</gene>
<organism evidence="6 7">
    <name type="scientific">Hafnia alvei ATCC 51873</name>
    <dbReference type="NCBI Taxonomy" id="1002364"/>
    <lineage>
        <taxon>Bacteria</taxon>
        <taxon>Pseudomonadati</taxon>
        <taxon>Pseudomonadota</taxon>
        <taxon>Gammaproteobacteria</taxon>
        <taxon>Enterobacterales</taxon>
        <taxon>Hafniaceae</taxon>
        <taxon>Hafnia</taxon>
    </lineage>
</organism>
<evidence type="ECO:0000259" key="5">
    <source>
        <dbReference type="Pfam" id="PF00419"/>
    </source>
</evidence>
<dbReference type="AlphaFoldDB" id="G9YB64"/>
<evidence type="ECO:0000256" key="4">
    <source>
        <dbReference type="ARBA" id="ARBA00023263"/>
    </source>
</evidence>
<dbReference type="RefSeq" id="WP_004095427.1">
    <property type="nucleotide sequence ID" value="NZ_JH417548.1"/>
</dbReference>
<dbReference type="InterPro" id="IPR000259">
    <property type="entry name" value="Adhesion_dom_fimbrial"/>
</dbReference>
<name>G9YB64_HAFAL</name>